<dbReference type="RefSeq" id="WP_126594144.1">
    <property type="nucleotide sequence ID" value="NZ_BIFQ01000001.1"/>
</dbReference>
<sequence>MRRLLLPFTHGIDGPALDYAFLFARQTQATLVVGSWLTRSTDRKSQRPLPGHIEQSQDFLILADYKARRFQVPVESIEFYSIDSAKSMQALSSEMECDAILLFMRHKKALLISHEEMQQLLFNSHIPLLIVSLPLRYPTWQRWKERSIFWLSRMSRASKKKPALMPQT</sequence>
<dbReference type="Proteomes" id="UP000287224">
    <property type="component" value="Unassembled WGS sequence"/>
</dbReference>
<dbReference type="SUPFAM" id="SSF52402">
    <property type="entry name" value="Adenine nucleotide alpha hydrolases-like"/>
    <property type="match status" value="1"/>
</dbReference>
<evidence type="ECO:0008006" key="3">
    <source>
        <dbReference type="Google" id="ProtNLM"/>
    </source>
</evidence>
<accession>A0A401Z7H5</accession>
<dbReference type="AlphaFoldDB" id="A0A401Z7H5"/>
<dbReference type="OrthoDB" id="160226at2"/>
<name>A0A401Z7H5_9CHLR</name>
<protein>
    <recommendedName>
        <fullName evidence="3">UspA domain-containing protein</fullName>
    </recommendedName>
</protein>
<dbReference type="EMBL" id="BIFQ01000001">
    <property type="protein sequence ID" value="GCE02802.1"/>
    <property type="molecule type" value="Genomic_DNA"/>
</dbReference>
<gene>
    <name evidence="1" type="ORF">KDAU_01310</name>
</gene>
<proteinExistence type="predicted"/>
<evidence type="ECO:0000313" key="2">
    <source>
        <dbReference type="Proteomes" id="UP000287224"/>
    </source>
</evidence>
<reference evidence="2" key="1">
    <citation type="submission" date="2018-12" db="EMBL/GenBank/DDBJ databases">
        <title>Tengunoibacter tsumagoiensis gen. nov., sp. nov., Dictyobacter kobayashii sp. nov., D. alpinus sp. nov., and D. joshuensis sp. nov. and description of Dictyobacteraceae fam. nov. within the order Ktedonobacterales isolated from Tengu-no-mugimeshi.</title>
        <authorList>
            <person name="Wang C.M."/>
            <person name="Zheng Y."/>
            <person name="Sakai Y."/>
            <person name="Toyoda A."/>
            <person name="Minakuchi Y."/>
            <person name="Abe K."/>
            <person name="Yokota A."/>
            <person name="Yabe S."/>
        </authorList>
    </citation>
    <scope>NUCLEOTIDE SEQUENCE [LARGE SCALE GENOMIC DNA]</scope>
    <source>
        <strain evidence="2">S-27</strain>
    </source>
</reference>
<organism evidence="1 2">
    <name type="scientific">Dictyobacter aurantiacus</name>
    <dbReference type="NCBI Taxonomy" id="1936993"/>
    <lineage>
        <taxon>Bacteria</taxon>
        <taxon>Bacillati</taxon>
        <taxon>Chloroflexota</taxon>
        <taxon>Ktedonobacteria</taxon>
        <taxon>Ktedonobacterales</taxon>
        <taxon>Dictyobacteraceae</taxon>
        <taxon>Dictyobacter</taxon>
    </lineage>
</organism>
<comment type="caution">
    <text evidence="1">The sequence shown here is derived from an EMBL/GenBank/DDBJ whole genome shotgun (WGS) entry which is preliminary data.</text>
</comment>
<keyword evidence="2" id="KW-1185">Reference proteome</keyword>
<evidence type="ECO:0000313" key="1">
    <source>
        <dbReference type="EMBL" id="GCE02802.1"/>
    </source>
</evidence>